<dbReference type="Pfam" id="PF07332">
    <property type="entry name" value="Phage_holin_3_6"/>
    <property type="match status" value="1"/>
</dbReference>
<gene>
    <name evidence="2" type="ORF">AMQ74_00218</name>
</gene>
<evidence type="ECO:0008006" key="4">
    <source>
        <dbReference type="Google" id="ProtNLM"/>
    </source>
</evidence>
<organism evidence="2 3">
    <name type="scientific">Candidatus Methanofastidiosum methylothiophilum</name>
    <dbReference type="NCBI Taxonomy" id="1705564"/>
    <lineage>
        <taxon>Archaea</taxon>
        <taxon>Methanobacteriati</taxon>
        <taxon>Methanobacteriota</taxon>
        <taxon>Stenosarchaea group</taxon>
        <taxon>Candidatus Methanofastidiosia</taxon>
        <taxon>Candidatus Methanofastidiosales</taxon>
        <taxon>Candidatus Methanofastidiosaceae</taxon>
        <taxon>Candidatus Methanofastidiosum</taxon>
    </lineage>
</organism>
<sequence>MIDTLPLNKLIELLIKYIGTYVKQGASEAIEEAIREPINRLSKTLFFIVGASILAFSGIVALFISLVFFLKNVLGSYMLAFLFVGIMLVLIGAILGYGGYTYGRKDRQRRH</sequence>
<evidence type="ECO:0000256" key="1">
    <source>
        <dbReference type="SAM" id="Phobius"/>
    </source>
</evidence>
<dbReference type="InterPro" id="IPR009937">
    <property type="entry name" value="Phage_holin_3_6"/>
</dbReference>
<accession>A0A150JAK7</accession>
<name>A0A150JAK7_9EURY</name>
<keyword evidence="1" id="KW-1133">Transmembrane helix</keyword>
<reference evidence="2 3" key="1">
    <citation type="journal article" date="2016" name="ISME J.">
        <title>Chasing the elusive Euryarchaeota class WSA2: genomes reveal a uniquely fastidious methyl-reducing methanogen.</title>
        <authorList>
            <person name="Nobu M.K."/>
            <person name="Narihiro T."/>
            <person name="Kuroda K."/>
            <person name="Mei R."/>
            <person name="Liu W.T."/>
        </authorList>
    </citation>
    <scope>NUCLEOTIDE SEQUENCE [LARGE SCALE GENOMIC DNA]</scope>
    <source>
        <strain evidence="2">U1lsi0528_Bin089</strain>
    </source>
</reference>
<dbReference type="EMBL" id="LNGD01000007">
    <property type="protein sequence ID" value="KYC53984.1"/>
    <property type="molecule type" value="Genomic_DNA"/>
</dbReference>
<feature type="transmembrane region" description="Helical" evidence="1">
    <location>
        <begin position="76"/>
        <end position="100"/>
    </location>
</feature>
<evidence type="ECO:0000313" key="2">
    <source>
        <dbReference type="EMBL" id="KYC53984.1"/>
    </source>
</evidence>
<keyword evidence="1" id="KW-0812">Transmembrane</keyword>
<proteinExistence type="predicted"/>
<evidence type="ECO:0000313" key="3">
    <source>
        <dbReference type="Proteomes" id="UP000075578"/>
    </source>
</evidence>
<feature type="transmembrane region" description="Helical" evidence="1">
    <location>
        <begin position="45"/>
        <end position="70"/>
    </location>
</feature>
<protein>
    <recommendedName>
        <fullName evidence="4">Phage holin family protein</fullName>
    </recommendedName>
</protein>
<comment type="caution">
    <text evidence="2">The sequence shown here is derived from an EMBL/GenBank/DDBJ whole genome shotgun (WGS) entry which is preliminary data.</text>
</comment>
<keyword evidence="1" id="KW-0472">Membrane</keyword>
<dbReference type="Proteomes" id="UP000075578">
    <property type="component" value="Unassembled WGS sequence"/>
</dbReference>
<dbReference type="AlphaFoldDB" id="A0A150JAK7"/>